<evidence type="ECO:0000313" key="2">
    <source>
        <dbReference type="Proteomes" id="UP000276568"/>
    </source>
</evidence>
<keyword evidence="2" id="KW-1185">Reference proteome</keyword>
<dbReference type="RefSeq" id="WP_128519722.1">
    <property type="nucleotide sequence ID" value="NZ_CAUWBR010000019.1"/>
</dbReference>
<organism evidence="1 2">
    <name type="scientific">Absicoccus porci</name>
    <dbReference type="NCBI Taxonomy" id="2486576"/>
    <lineage>
        <taxon>Bacteria</taxon>
        <taxon>Bacillati</taxon>
        <taxon>Bacillota</taxon>
        <taxon>Erysipelotrichia</taxon>
        <taxon>Erysipelotrichales</taxon>
        <taxon>Erysipelotrichaceae</taxon>
        <taxon>Absicoccus</taxon>
    </lineage>
</organism>
<dbReference type="Proteomes" id="UP000276568">
    <property type="component" value="Unassembled WGS sequence"/>
</dbReference>
<name>A0A3N0I3G7_9FIRM</name>
<gene>
    <name evidence="1" type="ORF">EDX97_03095</name>
</gene>
<proteinExistence type="predicted"/>
<evidence type="ECO:0008006" key="3">
    <source>
        <dbReference type="Google" id="ProtNLM"/>
    </source>
</evidence>
<evidence type="ECO:0000313" key="1">
    <source>
        <dbReference type="EMBL" id="RNM31559.1"/>
    </source>
</evidence>
<protein>
    <recommendedName>
        <fullName evidence="3">50S ribosomal protein L7ae</fullName>
    </recommendedName>
</protein>
<dbReference type="InterPro" id="IPR029064">
    <property type="entry name" value="Ribosomal_eL30-like_sf"/>
</dbReference>
<dbReference type="SUPFAM" id="SSF55315">
    <property type="entry name" value="L30e-like"/>
    <property type="match status" value="1"/>
</dbReference>
<sequence length="101" mass="11395">MNKEVQLLQLAIKAGKTVSGDRLIPAIQSQTVCLVLMNRTCGNNRKKKLRNKCAFYQIPLIEWDASLFDQISWKVINAYGITDDSFAQAFMKERTGDVDGI</sequence>
<dbReference type="Gene3D" id="3.30.1330.30">
    <property type="match status" value="1"/>
</dbReference>
<comment type="caution">
    <text evidence="1">The sequence shown here is derived from an EMBL/GenBank/DDBJ whole genome shotgun (WGS) entry which is preliminary data.</text>
</comment>
<dbReference type="OrthoDB" id="9794863at2"/>
<dbReference type="AlphaFoldDB" id="A0A3N0I3G7"/>
<reference evidence="1 2" key="1">
    <citation type="submission" date="2018-11" db="EMBL/GenBank/DDBJ databases">
        <title>Clostridium sp. nov., a member of the family Erysipelotrichaceae isolated from pig faeces.</title>
        <authorList>
            <person name="Chang Y.-H."/>
        </authorList>
    </citation>
    <scope>NUCLEOTIDE SEQUENCE [LARGE SCALE GENOMIC DNA]</scope>
    <source>
        <strain evidence="1 2">YH-panp20</strain>
    </source>
</reference>
<accession>A0A3N0I3G7</accession>
<dbReference type="EMBL" id="RJQC01000001">
    <property type="protein sequence ID" value="RNM31559.1"/>
    <property type="molecule type" value="Genomic_DNA"/>
</dbReference>